<gene>
    <name evidence="3" type="ORF">LCGC14_0401490</name>
</gene>
<evidence type="ECO:0000256" key="2">
    <source>
        <dbReference type="SAM" id="MobiDB-lite"/>
    </source>
</evidence>
<organism evidence="3">
    <name type="scientific">marine sediment metagenome</name>
    <dbReference type="NCBI Taxonomy" id="412755"/>
    <lineage>
        <taxon>unclassified sequences</taxon>
        <taxon>metagenomes</taxon>
        <taxon>ecological metagenomes</taxon>
    </lineage>
</organism>
<feature type="coiled-coil region" evidence="1">
    <location>
        <begin position="97"/>
        <end position="145"/>
    </location>
</feature>
<accession>A0A0F9VIK9</accession>
<reference evidence="3" key="1">
    <citation type="journal article" date="2015" name="Nature">
        <title>Complex archaea that bridge the gap between prokaryotes and eukaryotes.</title>
        <authorList>
            <person name="Spang A."/>
            <person name="Saw J.H."/>
            <person name="Jorgensen S.L."/>
            <person name="Zaremba-Niedzwiedzka K."/>
            <person name="Martijn J."/>
            <person name="Lind A.E."/>
            <person name="van Eijk R."/>
            <person name="Schleper C."/>
            <person name="Guy L."/>
            <person name="Ettema T.J."/>
        </authorList>
    </citation>
    <scope>NUCLEOTIDE SEQUENCE</scope>
</reference>
<name>A0A0F9VIK9_9ZZZZ</name>
<keyword evidence="1" id="KW-0175">Coiled coil</keyword>
<evidence type="ECO:0000313" key="3">
    <source>
        <dbReference type="EMBL" id="KKN73336.1"/>
    </source>
</evidence>
<proteinExistence type="predicted"/>
<sequence length="302" mass="31459">MRFTQWAESGGYVPFNLAPDFRMGHVNVYFFADAGGGDGGGGGGGGDGGDGGDGGGGGGGDGGGEPGGGDGGAGGGSGGTDLKFSQADLNRISKKERDKYNSEKQVLIDQLKDVEKQKGLSDEARANLQTQIRDAEESLMTAQEKSKAELGRAAKVHGEALDVEKSRADLNWDMYVSEKKRVAISAAASKHGAYRAEQLTAVVEPMTEIVPVKDSNDNIIGHDVIVKVTEKAEDGTTKEKALTVDEYVDAMRANEDHANLFVSTKQGGSGYRPGTSGTPIGDLSNMSATDKIRAGLKAGTNR</sequence>
<dbReference type="AlphaFoldDB" id="A0A0F9VIK9"/>
<feature type="region of interest" description="Disordered" evidence="2">
    <location>
        <begin position="38"/>
        <end position="83"/>
    </location>
</feature>
<protein>
    <submittedName>
        <fullName evidence="3">Uncharacterized protein</fullName>
    </submittedName>
</protein>
<dbReference type="EMBL" id="LAZR01000345">
    <property type="protein sequence ID" value="KKN73336.1"/>
    <property type="molecule type" value="Genomic_DNA"/>
</dbReference>
<comment type="caution">
    <text evidence="3">The sequence shown here is derived from an EMBL/GenBank/DDBJ whole genome shotgun (WGS) entry which is preliminary data.</text>
</comment>
<feature type="compositionally biased region" description="Gly residues" evidence="2">
    <location>
        <begin position="38"/>
        <end position="79"/>
    </location>
</feature>
<evidence type="ECO:0000256" key="1">
    <source>
        <dbReference type="SAM" id="Coils"/>
    </source>
</evidence>
<feature type="region of interest" description="Disordered" evidence="2">
    <location>
        <begin position="264"/>
        <end position="302"/>
    </location>
</feature>